<evidence type="ECO:0000313" key="3">
    <source>
        <dbReference type="Proteomes" id="UP000807353"/>
    </source>
</evidence>
<dbReference type="OrthoDB" id="121380at2759"/>
<dbReference type="Gene3D" id="2.60.130.10">
    <property type="entry name" value="Aromatic compound dioxygenase"/>
    <property type="match status" value="1"/>
</dbReference>
<dbReference type="PANTHER" id="PTHR34315:SF1">
    <property type="entry name" value="INTRADIOL RING-CLEAVAGE DIOXYGENASES DOMAIN-CONTAINING PROTEIN-RELATED"/>
    <property type="match status" value="1"/>
</dbReference>
<reference evidence="2" key="1">
    <citation type="submission" date="2020-11" db="EMBL/GenBank/DDBJ databases">
        <authorList>
            <consortium name="DOE Joint Genome Institute"/>
            <person name="Ahrendt S."/>
            <person name="Riley R."/>
            <person name="Andreopoulos W."/>
            <person name="Labutti K."/>
            <person name="Pangilinan J."/>
            <person name="Ruiz-Duenas F.J."/>
            <person name="Barrasa J.M."/>
            <person name="Sanchez-Garcia M."/>
            <person name="Camarero S."/>
            <person name="Miyauchi S."/>
            <person name="Serrano A."/>
            <person name="Linde D."/>
            <person name="Babiker R."/>
            <person name="Drula E."/>
            <person name="Ayuso-Fernandez I."/>
            <person name="Pacheco R."/>
            <person name="Padilla G."/>
            <person name="Ferreira P."/>
            <person name="Barriuso J."/>
            <person name="Kellner H."/>
            <person name="Castanera R."/>
            <person name="Alfaro M."/>
            <person name="Ramirez L."/>
            <person name="Pisabarro A.G."/>
            <person name="Kuo A."/>
            <person name="Tritt A."/>
            <person name="Lipzen A."/>
            <person name="He G."/>
            <person name="Yan M."/>
            <person name="Ng V."/>
            <person name="Cullen D."/>
            <person name="Martin F."/>
            <person name="Rosso M.-N."/>
            <person name="Henrissat B."/>
            <person name="Hibbett D."/>
            <person name="Martinez A.T."/>
            <person name="Grigoriev I.V."/>
        </authorList>
    </citation>
    <scope>NUCLEOTIDE SEQUENCE</scope>
    <source>
        <strain evidence="2">CBS 247.69</strain>
    </source>
</reference>
<organism evidence="2 3">
    <name type="scientific">Collybia nuda</name>
    <dbReference type="NCBI Taxonomy" id="64659"/>
    <lineage>
        <taxon>Eukaryota</taxon>
        <taxon>Fungi</taxon>
        <taxon>Dikarya</taxon>
        <taxon>Basidiomycota</taxon>
        <taxon>Agaricomycotina</taxon>
        <taxon>Agaricomycetes</taxon>
        <taxon>Agaricomycetidae</taxon>
        <taxon>Agaricales</taxon>
        <taxon>Tricholomatineae</taxon>
        <taxon>Clitocybaceae</taxon>
        <taxon>Collybia</taxon>
    </lineage>
</organism>
<protein>
    <submittedName>
        <fullName evidence="2">Intradiol ring-cleavage dioxygenase</fullName>
    </submittedName>
</protein>
<dbReference type="Proteomes" id="UP000807353">
    <property type="component" value="Unassembled WGS sequence"/>
</dbReference>
<dbReference type="GO" id="GO:0016702">
    <property type="term" value="F:oxidoreductase activity, acting on single donors with incorporation of molecular oxygen, incorporation of two atoms of oxygen"/>
    <property type="evidence" value="ECO:0007669"/>
    <property type="project" value="InterPro"/>
</dbReference>
<evidence type="ECO:0000313" key="2">
    <source>
        <dbReference type="EMBL" id="KAF9469775.1"/>
    </source>
</evidence>
<keyword evidence="3" id="KW-1185">Reference proteome</keyword>
<keyword evidence="2" id="KW-0223">Dioxygenase</keyword>
<dbReference type="PANTHER" id="PTHR34315">
    <property type="match status" value="1"/>
</dbReference>
<dbReference type="EMBL" id="MU150229">
    <property type="protein sequence ID" value="KAF9469775.1"/>
    <property type="molecule type" value="Genomic_DNA"/>
</dbReference>
<keyword evidence="1" id="KW-0732">Signal</keyword>
<proteinExistence type="predicted"/>
<dbReference type="GO" id="GO:0005506">
    <property type="term" value="F:iron ion binding"/>
    <property type="evidence" value="ECO:0007669"/>
    <property type="project" value="InterPro"/>
</dbReference>
<accession>A0A9P5YLH5</accession>
<evidence type="ECO:0000256" key="1">
    <source>
        <dbReference type="SAM" id="SignalP"/>
    </source>
</evidence>
<dbReference type="AlphaFoldDB" id="A0A9P5YLH5"/>
<feature type="chain" id="PRO_5040513069" evidence="1">
    <location>
        <begin position="19"/>
        <end position="235"/>
    </location>
</feature>
<comment type="caution">
    <text evidence="2">The sequence shown here is derived from an EMBL/GenBank/DDBJ whole genome shotgun (WGS) entry which is preliminary data.</text>
</comment>
<keyword evidence="2" id="KW-0560">Oxidoreductase</keyword>
<feature type="signal peptide" evidence="1">
    <location>
        <begin position="1"/>
        <end position="18"/>
    </location>
</feature>
<dbReference type="SUPFAM" id="SSF49482">
    <property type="entry name" value="Aromatic compound dioxygenase"/>
    <property type="match status" value="1"/>
</dbReference>
<dbReference type="InterPro" id="IPR015889">
    <property type="entry name" value="Intradiol_dOase_core"/>
</dbReference>
<name>A0A9P5YLH5_9AGAR</name>
<sequence>MRVASLLQLIALCSLATAHPVEQVRSDVSKRAFSTEVLERRESLQNLACVAAPENSRVNYVSNPALRQDVTEGQVGVALTLQVTVVDVTTCKPMSNVMVEVWSSNALGNYGSSFLRGGFTTSSSGVAEFQTIFPGHTSDGANHINLMIHSSSSMSGTVSHVGQVFFTDQWTNIVSMYSNYAGNTHQRILNAQDPNYKTATNTGYNPLVDISSIHDDWPEGVIGKITVGIDPSRKV</sequence>
<gene>
    <name evidence="2" type="ORF">BDZ94DRAFT_1303444</name>
</gene>